<proteinExistence type="predicted"/>
<gene>
    <name evidence="5" type="primary">bamD</name>
    <name evidence="5" type="ORF">J5U18_08110</name>
</gene>
<dbReference type="NCBIfam" id="TIGR03302">
    <property type="entry name" value="OM_YfiO"/>
    <property type="match status" value="1"/>
</dbReference>
<feature type="domain" description="Outer membrane lipoprotein BamD-like" evidence="4">
    <location>
        <begin position="40"/>
        <end position="219"/>
    </location>
</feature>
<dbReference type="Gene3D" id="1.25.40.10">
    <property type="entry name" value="Tetratricopeptide repeat domain"/>
    <property type="match status" value="1"/>
</dbReference>
<evidence type="ECO:0000313" key="5">
    <source>
        <dbReference type="EMBL" id="MBP3943527.1"/>
    </source>
</evidence>
<dbReference type="RefSeq" id="WP_353547018.1">
    <property type="nucleotide sequence ID" value="NZ_JAGKSB010000007.1"/>
</dbReference>
<evidence type="ECO:0000313" key="6">
    <source>
        <dbReference type="Proteomes" id="UP000679691"/>
    </source>
</evidence>
<organism evidence="5 6">
    <name type="scientific">Rhinopithecimicrobium faecis</name>
    <dbReference type="NCBI Taxonomy" id="2820698"/>
    <lineage>
        <taxon>Bacteria</taxon>
        <taxon>Pseudomonadati</taxon>
        <taxon>Bacteroidota</taxon>
        <taxon>Sphingobacteriia</taxon>
        <taxon>Sphingobacteriales</taxon>
        <taxon>Sphingobacteriaceae</taxon>
        <taxon>Rhinopithecimicrobium</taxon>
    </lineage>
</organism>
<keyword evidence="3" id="KW-0998">Cell outer membrane</keyword>
<protein>
    <submittedName>
        <fullName evidence="5">Outer membrane protein assembly factor BamD</fullName>
    </submittedName>
</protein>
<dbReference type="EMBL" id="JAGKSB010000007">
    <property type="protein sequence ID" value="MBP3943527.1"/>
    <property type="molecule type" value="Genomic_DNA"/>
</dbReference>
<dbReference type="Proteomes" id="UP000679691">
    <property type="component" value="Unassembled WGS sequence"/>
</dbReference>
<dbReference type="InterPro" id="IPR017689">
    <property type="entry name" value="BamD"/>
</dbReference>
<evidence type="ECO:0000256" key="3">
    <source>
        <dbReference type="ARBA" id="ARBA00023237"/>
    </source>
</evidence>
<dbReference type="Pfam" id="PF13174">
    <property type="entry name" value="TPR_6"/>
    <property type="match status" value="1"/>
</dbReference>
<evidence type="ECO:0000256" key="2">
    <source>
        <dbReference type="ARBA" id="ARBA00023136"/>
    </source>
</evidence>
<dbReference type="AlphaFoldDB" id="A0A8T4HDT6"/>
<accession>A0A8T4HDT6</accession>
<dbReference type="InterPro" id="IPR011990">
    <property type="entry name" value="TPR-like_helical_dom_sf"/>
</dbReference>
<keyword evidence="1" id="KW-0732">Signal</keyword>
<evidence type="ECO:0000259" key="4">
    <source>
        <dbReference type="Pfam" id="PF13525"/>
    </source>
</evidence>
<name>A0A8T4HDT6_9SPHI</name>
<dbReference type="SUPFAM" id="SSF48452">
    <property type="entry name" value="TPR-like"/>
    <property type="match status" value="1"/>
</dbReference>
<dbReference type="Pfam" id="PF13525">
    <property type="entry name" value="YfiO"/>
    <property type="match status" value="1"/>
</dbReference>
<reference evidence="5" key="1">
    <citation type="submission" date="2021-03" db="EMBL/GenBank/DDBJ databases">
        <authorList>
            <person name="Lu T."/>
            <person name="Wang Q."/>
            <person name="Han X."/>
        </authorList>
    </citation>
    <scope>NUCLEOTIDE SEQUENCE</scope>
    <source>
        <strain evidence="5">WQ 2009</strain>
    </source>
</reference>
<keyword evidence="6" id="KW-1185">Reference proteome</keyword>
<evidence type="ECO:0000256" key="1">
    <source>
        <dbReference type="ARBA" id="ARBA00022729"/>
    </source>
</evidence>
<keyword evidence="2" id="KW-0472">Membrane</keyword>
<sequence length="291" mass="33890">MFLNRRIVALAAGLLLIVCITSCKSKFEKLRASNNIALKYEEAIKLYEGKKYTKALTLFEDLKTRYRGQSEAEDLYYFTAFANYRLKDYTSARFHFKEFADVYPNSVRAEECRFMSAYCYFIDSPKSTLDQENTSKAIDALQLFVNLYPESERAKEAGDLIQKLRDKLELKAFSNARLYYDMGMSDDYRAAVIAFESVLRQYPDTKYAEEIEFLMIKAQYNYADKSTYKRQEERFSDAIAYYRSFASNYPDSKFMKEAESLRANAEKNITVATKKIAEINLAIAEQEKLNN</sequence>
<comment type="caution">
    <text evidence="5">The sequence shown here is derived from an EMBL/GenBank/DDBJ whole genome shotgun (WGS) entry which is preliminary data.</text>
</comment>
<dbReference type="InterPro" id="IPR019734">
    <property type="entry name" value="TPR_rpt"/>
</dbReference>
<dbReference type="InterPro" id="IPR039565">
    <property type="entry name" value="BamD-like"/>
</dbReference>